<keyword evidence="3" id="KW-1185">Reference proteome</keyword>
<dbReference type="InterPro" id="IPR011990">
    <property type="entry name" value="TPR-like_helical_dom_sf"/>
</dbReference>
<dbReference type="OrthoDB" id="9798174at2"/>
<dbReference type="AlphaFoldDB" id="A0A246JKT2"/>
<dbReference type="EMBL" id="NIOF01000001">
    <property type="protein sequence ID" value="OWQ93103.1"/>
    <property type="molecule type" value="Genomic_DNA"/>
</dbReference>
<protein>
    <submittedName>
        <fullName evidence="2">Uncharacterized protein</fullName>
    </submittedName>
</protein>
<name>A0A246JKT2_9BURK</name>
<dbReference type="Proteomes" id="UP000197468">
    <property type="component" value="Unassembled WGS sequence"/>
</dbReference>
<dbReference type="RefSeq" id="WP_088382252.1">
    <property type="nucleotide sequence ID" value="NZ_NIOF01000001.1"/>
</dbReference>
<gene>
    <name evidence="2" type="ORF">CDN99_00950</name>
</gene>
<dbReference type="PROSITE" id="PS50005">
    <property type="entry name" value="TPR"/>
    <property type="match status" value="1"/>
</dbReference>
<reference evidence="2 3" key="1">
    <citation type="journal article" date="2008" name="Int. J. Syst. Evol. Microbiol.">
        <title>Description of Roseateles aquatilis sp. nov. and Roseateles terrae sp. nov., in the class Betaproteobacteria, and emended description of the genus Roseateles.</title>
        <authorList>
            <person name="Gomila M."/>
            <person name="Bowien B."/>
            <person name="Falsen E."/>
            <person name="Moore E.R."/>
            <person name="Lalucat J."/>
        </authorList>
    </citation>
    <scope>NUCLEOTIDE SEQUENCE [LARGE SCALE GENOMIC DNA]</scope>
    <source>
        <strain evidence="2 3">CCUG 48205</strain>
    </source>
</reference>
<dbReference type="SUPFAM" id="SSF48452">
    <property type="entry name" value="TPR-like"/>
    <property type="match status" value="1"/>
</dbReference>
<dbReference type="SMART" id="SM00028">
    <property type="entry name" value="TPR"/>
    <property type="match status" value="3"/>
</dbReference>
<evidence type="ECO:0000313" key="3">
    <source>
        <dbReference type="Proteomes" id="UP000197468"/>
    </source>
</evidence>
<dbReference type="Pfam" id="PF13414">
    <property type="entry name" value="TPR_11"/>
    <property type="match status" value="1"/>
</dbReference>
<dbReference type="InterPro" id="IPR019734">
    <property type="entry name" value="TPR_rpt"/>
</dbReference>
<evidence type="ECO:0000256" key="1">
    <source>
        <dbReference type="PROSITE-ProRule" id="PRU00339"/>
    </source>
</evidence>
<sequence>MTYAATSTRRSDAHVTAAALPALASPMADPQALRIAEDAYVKLATHFRRQGRGQEALALLELAIERCAGSARVHLQHGAALEETGALIEALEAYEHALALDPDMADAHYCLGALYERMDDPMRSCRHFRAFERVLLARPTTRLN</sequence>
<evidence type="ECO:0000313" key="2">
    <source>
        <dbReference type="EMBL" id="OWQ93103.1"/>
    </source>
</evidence>
<accession>A0A246JKT2</accession>
<feature type="repeat" description="TPR" evidence="1">
    <location>
        <begin position="71"/>
        <end position="104"/>
    </location>
</feature>
<dbReference type="Gene3D" id="1.25.40.10">
    <property type="entry name" value="Tetratricopeptide repeat domain"/>
    <property type="match status" value="1"/>
</dbReference>
<keyword evidence="1" id="KW-0802">TPR repeat</keyword>
<organism evidence="2 3">
    <name type="scientific">Roseateles aquatilis</name>
    <dbReference type="NCBI Taxonomy" id="431061"/>
    <lineage>
        <taxon>Bacteria</taxon>
        <taxon>Pseudomonadati</taxon>
        <taxon>Pseudomonadota</taxon>
        <taxon>Betaproteobacteria</taxon>
        <taxon>Burkholderiales</taxon>
        <taxon>Sphaerotilaceae</taxon>
        <taxon>Roseateles</taxon>
    </lineage>
</organism>
<comment type="caution">
    <text evidence="2">The sequence shown here is derived from an EMBL/GenBank/DDBJ whole genome shotgun (WGS) entry which is preliminary data.</text>
</comment>
<proteinExistence type="predicted"/>